<feature type="compositionally biased region" description="Low complexity" evidence="1">
    <location>
        <begin position="517"/>
        <end position="534"/>
    </location>
</feature>
<dbReference type="Proteomes" id="UP000398389">
    <property type="component" value="Unassembled WGS sequence"/>
</dbReference>
<dbReference type="AlphaFoldDB" id="A0A5E8C2G1"/>
<dbReference type="PANTHER" id="PTHR42264">
    <property type="entry name" value="EPHRIN_REC_LIKE DOMAIN-CONTAINING PROTEIN"/>
    <property type="match status" value="1"/>
</dbReference>
<feature type="compositionally biased region" description="Acidic residues" evidence="1">
    <location>
        <begin position="620"/>
        <end position="631"/>
    </location>
</feature>
<sequence>MNTSKCQSSFPVWSGDYCDLPLYFVLVRKHSPDQLTSLPTPAQSSTSLSRRSSLVAQNLFRKKKSINNFNGHSNLSSPSSSLKNGETANSQELAVYIYQLILALPNAYRDQFNAPFPQNIEEYMDSLLRVLPKEWPELASSAALNRMTALRYPSFASFQHFLWEFRRLKLVAQCSDRKAFLIFLAIIPTDLRIAISRSGINQYSQLIRVEEYDTPSTKVLISDPRNRKSLRLDLHKDRLLFALHIPSRLFNKIIKSKHKLIDSIAMSWANLSLEKDGTTGSPAIISKYNPRISQILYESENGTIKSENTGQQLSKKSPSYVHITSSSKSMPLFVRAVTEKQKSTGNTSGNTSEVVICDNIIFYNGKIHLNQGLITSIIKHWYHCFTSSIQQADIQIFDLLVGNSFSYKPFFDFSNIIKAKPDRNSKIRDTSKTPFVSSNEINKTQQQQTIRKESGGKNTQANNASFSQTTGSVVEEEGGDESSGYYRPWQVVKMSYVSGATLSEFSKPLPDMFHFQSNNNSNSRNTSRSNSGRSQDSHKNFSLGNKKNSGGISRAGTGSSQHTSHSNGGTNEKQSARVGVRRADSHISTSSEASSYYPSLFSETASSGTVSSTHSSSSSIEEEDDEEEEEVPPPKDIIIITCCETLEVFFGVIDPSDPPAAIIQTVLIPFAHQYGYPLAVLTDRSAPARFFTSQLFQKFWKAHGSACFHLSTQDQEGTSIAEIHISFIKTYLACFAHELQIQKSKVLIPGALARNTSRSGRTSTHLIGQQNNNSNSKSSKSNKKTNIVDVSLYRKRLMAIINDLVSYYDTSIDVASPTNGFAQYIRACAAAAAARNGYPENIVGYYTGEIGDEENMGRLSDSDDDWDSDDSSNNGTEFFGSVKNNGGSTNNNNNKSNNTSENNIFYTTLSTALKTFTNVSQMYSTKCMPAFEHQVSQENLVDWPIAVPWKLAPTTDDSKKAGAESTEADGLGRQRLPTYYHKDPNQAPTLNSAQIYEEYKRPLMANGLPRESIFRRNTTTAAVGSNRTHKRPLAQKPLRNHVVIHGKIMPIDSILGYCEYLSIPCFLIQTNWGLSWVTGFQLSECSNDLQGSIKSIYKIRDQPVPEALKFLTNQEAYTTQFF</sequence>
<feature type="region of interest" description="Disordered" evidence="1">
    <location>
        <begin position="423"/>
        <end position="485"/>
    </location>
</feature>
<feature type="region of interest" description="Disordered" evidence="1">
    <location>
        <begin position="853"/>
        <end position="900"/>
    </location>
</feature>
<proteinExistence type="predicted"/>
<feature type="region of interest" description="Disordered" evidence="1">
    <location>
        <begin position="603"/>
        <end position="634"/>
    </location>
</feature>
<reference evidence="2 3" key="1">
    <citation type="submission" date="2019-09" db="EMBL/GenBank/DDBJ databases">
        <authorList>
            <person name="Brejova B."/>
        </authorList>
    </citation>
    <scope>NUCLEOTIDE SEQUENCE [LARGE SCALE GENOMIC DNA]</scope>
</reference>
<evidence type="ECO:0000313" key="2">
    <source>
        <dbReference type="EMBL" id="VVT57180.1"/>
    </source>
</evidence>
<feature type="region of interest" description="Disordered" evidence="1">
    <location>
        <begin position="756"/>
        <end position="783"/>
    </location>
</feature>
<organism evidence="2 3">
    <name type="scientific">Magnusiomyces paraingens</name>
    <dbReference type="NCBI Taxonomy" id="2606893"/>
    <lineage>
        <taxon>Eukaryota</taxon>
        <taxon>Fungi</taxon>
        <taxon>Dikarya</taxon>
        <taxon>Ascomycota</taxon>
        <taxon>Saccharomycotina</taxon>
        <taxon>Dipodascomycetes</taxon>
        <taxon>Dipodascales</taxon>
        <taxon>Dipodascaceae</taxon>
        <taxon>Magnusiomyces</taxon>
    </lineage>
</organism>
<accession>A0A5E8C2G1</accession>
<dbReference type="RefSeq" id="XP_031856179.1">
    <property type="nucleotide sequence ID" value="XM_032000288.1"/>
</dbReference>
<feature type="compositionally biased region" description="Polar residues" evidence="1">
    <location>
        <begin position="756"/>
        <end position="770"/>
    </location>
</feature>
<dbReference type="EMBL" id="CABVLU010000004">
    <property type="protein sequence ID" value="VVT57180.1"/>
    <property type="molecule type" value="Genomic_DNA"/>
</dbReference>
<protein>
    <submittedName>
        <fullName evidence="2">Uncharacterized protein</fullName>
    </submittedName>
</protein>
<name>A0A5E8C2G1_9ASCO</name>
<feature type="compositionally biased region" description="Polar residues" evidence="1">
    <location>
        <begin position="432"/>
        <end position="449"/>
    </location>
</feature>
<evidence type="ECO:0000313" key="3">
    <source>
        <dbReference type="Proteomes" id="UP000398389"/>
    </source>
</evidence>
<evidence type="ECO:0000256" key="1">
    <source>
        <dbReference type="SAM" id="MobiDB-lite"/>
    </source>
</evidence>
<feature type="compositionally biased region" description="Polar residues" evidence="1">
    <location>
        <begin position="456"/>
        <end position="470"/>
    </location>
</feature>
<dbReference type="GeneID" id="43584388"/>
<feature type="compositionally biased region" description="Low complexity" evidence="1">
    <location>
        <begin position="603"/>
        <end position="619"/>
    </location>
</feature>
<dbReference type="PANTHER" id="PTHR42264:SF3">
    <property type="entry name" value="F-BOX DOMAIN-CONTAINING PROTEIN-RELATED"/>
    <property type="match status" value="1"/>
</dbReference>
<feature type="compositionally biased region" description="Low complexity" evidence="1">
    <location>
        <begin position="883"/>
        <end position="900"/>
    </location>
</feature>
<keyword evidence="3" id="KW-1185">Reference proteome</keyword>
<feature type="region of interest" description="Disordered" evidence="1">
    <location>
        <begin position="513"/>
        <end position="589"/>
    </location>
</feature>
<gene>
    <name evidence="2" type="ORF">SAPINGB_P005574</name>
</gene>
<feature type="compositionally biased region" description="Polar residues" evidence="1">
    <location>
        <begin position="540"/>
        <end position="573"/>
    </location>
</feature>